<feature type="region of interest" description="Disordered" evidence="10">
    <location>
        <begin position="1"/>
        <end position="22"/>
    </location>
</feature>
<evidence type="ECO:0000256" key="10">
    <source>
        <dbReference type="SAM" id="MobiDB-lite"/>
    </source>
</evidence>
<dbReference type="GO" id="GO:0000781">
    <property type="term" value="C:chromosome, telomeric region"/>
    <property type="evidence" value="ECO:0007669"/>
    <property type="project" value="GOC"/>
</dbReference>
<dbReference type="InterPro" id="IPR017380">
    <property type="entry name" value="Hist_AcTrfase_B-typ_cat-su"/>
</dbReference>
<dbReference type="EMBL" id="LEKV01005330">
    <property type="protein sequence ID" value="KVH88837.1"/>
    <property type="molecule type" value="Genomic_DNA"/>
</dbReference>
<evidence type="ECO:0000256" key="5">
    <source>
        <dbReference type="ARBA" id="ARBA00022490"/>
    </source>
</evidence>
<evidence type="ECO:0000313" key="14">
    <source>
        <dbReference type="Proteomes" id="UP000243975"/>
    </source>
</evidence>
<evidence type="ECO:0000256" key="8">
    <source>
        <dbReference type="ARBA" id="ARBA00023315"/>
    </source>
</evidence>
<dbReference type="InterPro" id="IPR019467">
    <property type="entry name" value="Hat1_N"/>
</dbReference>
<comment type="caution">
    <text evidence="13">The sequence shown here is derived from an EMBL/GenBank/DDBJ whole genome shotgun (WGS) entry which is preliminary data.</text>
</comment>
<keyword evidence="7" id="KW-0539">Nucleus</keyword>
<dbReference type="Gene3D" id="3.40.630.30">
    <property type="match status" value="1"/>
</dbReference>
<dbReference type="Pfam" id="PF00583">
    <property type="entry name" value="Acetyltransf_1"/>
    <property type="match status" value="1"/>
</dbReference>
<dbReference type="Gramene" id="KVH88837">
    <property type="protein sequence ID" value="KVH88837"/>
    <property type="gene ID" value="Ccrd_025277"/>
</dbReference>
<dbReference type="STRING" id="59895.A0A118JSP5"/>
<evidence type="ECO:0000256" key="9">
    <source>
        <dbReference type="ARBA" id="ARBA00048017"/>
    </source>
</evidence>
<evidence type="ECO:0000256" key="4">
    <source>
        <dbReference type="ARBA" id="ARBA00013184"/>
    </source>
</evidence>
<dbReference type="CDD" id="cd04301">
    <property type="entry name" value="NAT_SF"/>
    <property type="match status" value="1"/>
</dbReference>
<feature type="compositionally biased region" description="Basic and acidic residues" evidence="10">
    <location>
        <begin position="1"/>
        <end position="14"/>
    </location>
</feature>
<keyword evidence="14" id="KW-1185">Reference proteome</keyword>
<reference evidence="13 14" key="1">
    <citation type="journal article" date="2016" name="Sci. Rep.">
        <title>The genome sequence of the outbreeding globe artichoke constructed de novo incorporating a phase-aware low-pass sequencing strategy of F1 progeny.</title>
        <authorList>
            <person name="Scaglione D."/>
            <person name="Reyes-Chin-Wo S."/>
            <person name="Acquadro A."/>
            <person name="Froenicke L."/>
            <person name="Portis E."/>
            <person name="Beitel C."/>
            <person name="Tirone M."/>
            <person name="Mauro R."/>
            <person name="Lo Monaco A."/>
            <person name="Mauromicale G."/>
            <person name="Faccioli P."/>
            <person name="Cattivelli L."/>
            <person name="Rieseberg L."/>
            <person name="Michelmore R."/>
            <person name="Lanteri S."/>
        </authorList>
    </citation>
    <scope>NUCLEOTIDE SEQUENCE [LARGE SCALE GENOMIC DNA]</scope>
    <source>
        <strain evidence="13">2C</strain>
    </source>
</reference>
<evidence type="ECO:0000259" key="12">
    <source>
        <dbReference type="Pfam" id="PF10394"/>
    </source>
</evidence>
<gene>
    <name evidence="13" type="ORF">Ccrd_025277</name>
</gene>
<evidence type="ECO:0000259" key="11">
    <source>
        <dbReference type="Pfam" id="PF00583"/>
    </source>
</evidence>
<comment type="catalytic activity">
    <reaction evidence="9">
        <text>L-lysyl-[protein] + acetyl-CoA = N(6)-acetyl-L-lysyl-[protein] + CoA + H(+)</text>
        <dbReference type="Rhea" id="RHEA:45948"/>
        <dbReference type="Rhea" id="RHEA-COMP:9752"/>
        <dbReference type="Rhea" id="RHEA-COMP:10731"/>
        <dbReference type="ChEBI" id="CHEBI:15378"/>
        <dbReference type="ChEBI" id="CHEBI:29969"/>
        <dbReference type="ChEBI" id="CHEBI:57287"/>
        <dbReference type="ChEBI" id="CHEBI:57288"/>
        <dbReference type="ChEBI" id="CHEBI:61930"/>
        <dbReference type="EC" id="2.3.1.48"/>
    </reaction>
</comment>
<dbReference type="Pfam" id="PF10394">
    <property type="entry name" value="Hat1_N"/>
    <property type="match status" value="1"/>
</dbReference>
<keyword evidence="5" id="KW-0963">Cytoplasm</keyword>
<dbReference type="FunFam" id="3.90.360.10:FF:000002">
    <property type="entry name" value="Histone acetyltransferase type B catalytic subunit"/>
    <property type="match status" value="1"/>
</dbReference>
<dbReference type="OrthoDB" id="10253098at2759"/>
<comment type="similarity">
    <text evidence="3">Belongs to the HAT1 family.</text>
</comment>
<keyword evidence="8" id="KW-0012">Acyltransferase</keyword>
<feature type="domain" description="Histone acetyl transferase HAT1 N-terminal" evidence="12">
    <location>
        <begin position="31"/>
        <end position="196"/>
    </location>
</feature>
<evidence type="ECO:0000256" key="7">
    <source>
        <dbReference type="ARBA" id="ARBA00023242"/>
    </source>
</evidence>
<dbReference type="GO" id="GO:0031509">
    <property type="term" value="P:subtelomeric heterochromatin formation"/>
    <property type="evidence" value="ECO:0007669"/>
    <property type="project" value="InterPro"/>
</dbReference>
<dbReference type="SUPFAM" id="SSF55729">
    <property type="entry name" value="Acyl-CoA N-acyltransferases (Nat)"/>
    <property type="match status" value="1"/>
</dbReference>
<evidence type="ECO:0000313" key="13">
    <source>
        <dbReference type="EMBL" id="KVH88837.1"/>
    </source>
</evidence>
<evidence type="ECO:0000256" key="2">
    <source>
        <dbReference type="ARBA" id="ARBA00004496"/>
    </source>
</evidence>
<organism evidence="13 14">
    <name type="scientific">Cynara cardunculus var. scolymus</name>
    <name type="common">Globe artichoke</name>
    <name type="synonym">Cynara scolymus</name>
    <dbReference type="NCBI Taxonomy" id="59895"/>
    <lineage>
        <taxon>Eukaryota</taxon>
        <taxon>Viridiplantae</taxon>
        <taxon>Streptophyta</taxon>
        <taxon>Embryophyta</taxon>
        <taxon>Tracheophyta</taxon>
        <taxon>Spermatophyta</taxon>
        <taxon>Magnoliopsida</taxon>
        <taxon>eudicotyledons</taxon>
        <taxon>Gunneridae</taxon>
        <taxon>Pentapetalae</taxon>
        <taxon>asterids</taxon>
        <taxon>campanulids</taxon>
        <taxon>Asterales</taxon>
        <taxon>Asteraceae</taxon>
        <taxon>Carduoideae</taxon>
        <taxon>Cardueae</taxon>
        <taxon>Carduinae</taxon>
        <taxon>Cynara</taxon>
    </lineage>
</organism>
<name>A0A118JSP5_CYNCS</name>
<feature type="domain" description="N-acetyltransferase" evidence="11">
    <location>
        <begin position="225"/>
        <end position="278"/>
    </location>
</feature>
<evidence type="ECO:0000256" key="3">
    <source>
        <dbReference type="ARBA" id="ARBA00010543"/>
    </source>
</evidence>
<dbReference type="PANTHER" id="PTHR12046">
    <property type="entry name" value="HISTONE ACETYLTRANSFERASE TYPE B CATALYTIC SUBUNIT"/>
    <property type="match status" value="1"/>
</dbReference>
<dbReference type="GO" id="GO:0005634">
    <property type="term" value="C:nucleus"/>
    <property type="evidence" value="ECO:0007669"/>
    <property type="project" value="UniProtKB-SubCell"/>
</dbReference>
<dbReference type="AlphaFoldDB" id="A0A118JSP5"/>
<dbReference type="Proteomes" id="UP000243975">
    <property type="component" value="Unassembled WGS sequence"/>
</dbReference>
<dbReference type="GO" id="GO:0005737">
    <property type="term" value="C:cytoplasm"/>
    <property type="evidence" value="ECO:0007669"/>
    <property type="project" value="UniProtKB-SubCell"/>
</dbReference>
<protein>
    <recommendedName>
        <fullName evidence="4">histone acetyltransferase</fullName>
        <ecNumber evidence="4">2.3.1.48</ecNumber>
    </recommendedName>
</protein>
<dbReference type="InterPro" id="IPR000182">
    <property type="entry name" value="GNAT_dom"/>
</dbReference>
<dbReference type="OMA" id="WTCDAND"/>
<dbReference type="InterPro" id="IPR016181">
    <property type="entry name" value="Acyl_CoA_acyltransferase"/>
</dbReference>
<dbReference type="FunFam" id="3.40.630.30:FF:000077">
    <property type="entry name" value="Histone acetyltransferase type B catalytic subunit"/>
    <property type="match status" value="1"/>
</dbReference>
<dbReference type="Gene3D" id="3.90.360.10">
    <property type="entry name" value="Histone acetyl transferase 1 (HAT1), N-terminal domain"/>
    <property type="match status" value="1"/>
</dbReference>
<dbReference type="GO" id="GO:0010485">
    <property type="term" value="F:histone H4 acetyltransferase activity"/>
    <property type="evidence" value="ECO:0007669"/>
    <property type="project" value="EnsemblPlants"/>
</dbReference>
<evidence type="ECO:0000256" key="1">
    <source>
        <dbReference type="ARBA" id="ARBA00004123"/>
    </source>
</evidence>
<dbReference type="InterPro" id="IPR037113">
    <property type="entry name" value="Hat1_N_sf"/>
</dbReference>
<dbReference type="EC" id="2.3.1.48" evidence="4"/>
<accession>A0A118JSP5</accession>
<proteinExistence type="inferred from homology"/>
<comment type="subcellular location">
    <subcellularLocation>
        <location evidence="2">Cytoplasm</location>
    </subcellularLocation>
    <subcellularLocation>
        <location evidence="1">Nucleus</location>
    </subcellularLocation>
</comment>
<keyword evidence="6" id="KW-0808">Transferase</keyword>
<evidence type="ECO:0000256" key="6">
    <source>
        <dbReference type="ARBA" id="ARBA00022679"/>
    </source>
</evidence>
<sequence length="464" mass="52484">MGTKHHSSDTVSDPKKKRRVGFSKIDEGIQPNDCIKIYMVSREEEVGTPESFPIEPVDLSSFFEEDGKIYGYQGLKITIWISSVSFQAYVDISFESTSDAGKGITDLKSSLQNIFADNIVETKDDFLKTFSTESHYVKSMISNGKIIQQNVPSAYSNGLNGNLKTVCSELEVVRVEGSSMGLLYCRLVPLVLLLVDGSNPIDVTDPDWEIYLLVEKKSDQPDHPQKLLGFAALYRFFHYPDSQRLRLGQILVLPPYQHKGYGGRLFQVITDLAVSDNVYDLSIEEPLESLQHVRACVDIPRLLKLEAIQPSLNSVVTRLKEENLAKRTQITRFGPPSEAIEEARKTLKINKKQFLQLWEILIYISLDPIEKHLENFRIIVLDRIRADVIGKDTGAAGKRVIEVPTEYDPETSFVMFKMNGGDESKEIEMEENDEVKQEEQLQKLVDERIEAIKLVAQKVSGKSC</sequence>